<keyword evidence="3" id="KW-0808">Transferase</keyword>
<reference evidence="8 9" key="1">
    <citation type="submission" date="2021-06" db="EMBL/GenBank/DDBJ databases">
        <title>Caerostris extrusa draft genome.</title>
        <authorList>
            <person name="Kono N."/>
            <person name="Arakawa K."/>
        </authorList>
    </citation>
    <scope>NUCLEOTIDE SEQUENCE [LARGE SCALE GENOMIC DNA]</scope>
</reference>
<sequence length="121" mass="13495">LLTGIKIKSRTDIMEVMKTFHQNGVKTVVLSSVQLETSEKLYLFGSSILEGHSRNLLGWLKTDGDLKASCEKVVNSLQCVLRRTIDFASKKGKNVATMELQLVQSKLDIENPSIDLKCLDL</sequence>
<dbReference type="InterPro" id="IPR004625">
    <property type="entry name" value="PyrdxlKinase"/>
</dbReference>
<name>A0AAV4TN38_CAEEX</name>
<dbReference type="GO" id="GO:0005524">
    <property type="term" value="F:ATP binding"/>
    <property type="evidence" value="ECO:0007669"/>
    <property type="project" value="UniProtKB-KW"/>
</dbReference>
<dbReference type="EMBL" id="BPLR01011584">
    <property type="protein sequence ID" value="GIY47479.1"/>
    <property type="molecule type" value="Genomic_DNA"/>
</dbReference>
<evidence type="ECO:0000256" key="7">
    <source>
        <dbReference type="ARBA" id="ARBA00032808"/>
    </source>
</evidence>
<dbReference type="GO" id="GO:0005829">
    <property type="term" value="C:cytosol"/>
    <property type="evidence" value="ECO:0007669"/>
    <property type="project" value="TreeGrafter"/>
</dbReference>
<dbReference type="SUPFAM" id="SSF53613">
    <property type="entry name" value="Ribokinase-like"/>
    <property type="match status" value="1"/>
</dbReference>
<feature type="non-terminal residue" evidence="8">
    <location>
        <position position="1"/>
    </location>
</feature>
<organism evidence="8 9">
    <name type="scientific">Caerostris extrusa</name>
    <name type="common">Bark spider</name>
    <name type="synonym">Caerostris bankana</name>
    <dbReference type="NCBI Taxonomy" id="172846"/>
    <lineage>
        <taxon>Eukaryota</taxon>
        <taxon>Metazoa</taxon>
        <taxon>Ecdysozoa</taxon>
        <taxon>Arthropoda</taxon>
        <taxon>Chelicerata</taxon>
        <taxon>Arachnida</taxon>
        <taxon>Araneae</taxon>
        <taxon>Araneomorphae</taxon>
        <taxon>Entelegynae</taxon>
        <taxon>Araneoidea</taxon>
        <taxon>Araneidae</taxon>
        <taxon>Caerostris</taxon>
    </lineage>
</organism>
<dbReference type="PANTHER" id="PTHR10534:SF2">
    <property type="entry name" value="PYRIDOXAL KINASE"/>
    <property type="match status" value="1"/>
</dbReference>
<evidence type="ECO:0000256" key="5">
    <source>
        <dbReference type="ARBA" id="ARBA00022777"/>
    </source>
</evidence>
<evidence type="ECO:0000256" key="3">
    <source>
        <dbReference type="ARBA" id="ARBA00022679"/>
    </source>
</evidence>
<comment type="similarity">
    <text evidence="1">Belongs to the pyridoxine kinase family.</text>
</comment>
<dbReference type="PANTHER" id="PTHR10534">
    <property type="entry name" value="PYRIDOXAL KINASE"/>
    <property type="match status" value="1"/>
</dbReference>
<keyword evidence="9" id="KW-1185">Reference proteome</keyword>
<evidence type="ECO:0000256" key="6">
    <source>
        <dbReference type="ARBA" id="ARBA00022840"/>
    </source>
</evidence>
<keyword evidence="4" id="KW-0547">Nucleotide-binding</keyword>
<dbReference type="Proteomes" id="UP001054945">
    <property type="component" value="Unassembled WGS sequence"/>
</dbReference>
<dbReference type="GO" id="GO:0009443">
    <property type="term" value="P:pyridoxal 5'-phosphate salvage"/>
    <property type="evidence" value="ECO:0007669"/>
    <property type="project" value="InterPro"/>
</dbReference>
<evidence type="ECO:0000313" key="8">
    <source>
        <dbReference type="EMBL" id="GIY47479.1"/>
    </source>
</evidence>
<accession>A0AAV4TN38</accession>
<protein>
    <recommendedName>
        <fullName evidence="2">pyridoxal kinase</fullName>
        <ecNumber evidence="2">2.7.1.35</ecNumber>
    </recommendedName>
    <alternativeName>
        <fullName evidence="7">Pyridoxine kinase</fullName>
    </alternativeName>
</protein>
<keyword evidence="6" id="KW-0067">ATP-binding</keyword>
<proteinExistence type="inferred from homology"/>
<dbReference type="EC" id="2.7.1.35" evidence="2"/>
<dbReference type="AlphaFoldDB" id="A0AAV4TN38"/>
<gene>
    <name evidence="8" type="primary">PDXK_0</name>
    <name evidence="8" type="ORF">CEXT_399131</name>
</gene>
<dbReference type="GO" id="GO:0008478">
    <property type="term" value="F:pyridoxal kinase activity"/>
    <property type="evidence" value="ECO:0007669"/>
    <property type="project" value="UniProtKB-EC"/>
</dbReference>
<evidence type="ECO:0000256" key="4">
    <source>
        <dbReference type="ARBA" id="ARBA00022741"/>
    </source>
</evidence>
<evidence type="ECO:0000256" key="1">
    <source>
        <dbReference type="ARBA" id="ARBA00008805"/>
    </source>
</evidence>
<dbReference type="InterPro" id="IPR029056">
    <property type="entry name" value="Ribokinase-like"/>
</dbReference>
<evidence type="ECO:0000256" key="2">
    <source>
        <dbReference type="ARBA" id="ARBA00012104"/>
    </source>
</evidence>
<dbReference type="Gene3D" id="3.40.1190.20">
    <property type="match status" value="2"/>
</dbReference>
<evidence type="ECO:0000313" key="9">
    <source>
        <dbReference type="Proteomes" id="UP001054945"/>
    </source>
</evidence>
<keyword evidence="5 8" id="KW-0418">Kinase</keyword>
<comment type="caution">
    <text evidence="8">The sequence shown here is derived from an EMBL/GenBank/DDBJ whole genome shotgun (WGS) entry which is preliminary data.</text>
</comment>